<dbReference type="Gene3D" id="1.20.5.110">
    <property type="match status" value="1"/>
</dbReference>
<evidence type="ECO:0000313" key="6">
    <source>
        <dbReference type="Proteomes" id="UP000292362"/>
    </source>
</evidence>
<dbReference type="OrthoDB" id="10251371at2759"/>
<feature type="transmembrane region" description="Helical" evidence="1">
    <location>
        <begin position="219"/>
        <end position="239"/>
    </location>
</feature>
<keyword evidence="1" id="KW-0812">Transmembrane</keyword>
<protein>
    <recommendedName>
        <fullName evidence="2">t-SNARE coiled-coil homology domain-containing protein</fullName>
    </recommendedName>
</protein>
<keyword evidence="5" id="KW-1185">Reference proteome</keyword>
<evidence type="ECO:0000313" key="5">
    <source>
        <dbReference type="Proteomes" id="UP000292282"/>
    </source>
</evidence>
<keyword evidence="1" id="KW-0472">Membrane</keyword>
<keyword evidence="1" id="KW-1133">Transmembrane helix</keyword>
<evidence type="ECO:0000259" key="2">
    <source>
        <dbReference type="PROSITE" id="PS50192"/>
    </source>
</evidence>
<evidence type="ECO:0000313" key="3">
    <source>
        <dbReference type="EMBL" id="TBU04218.1"/>
    </source>
</evidence>
<dbReference type="Proteomes" id="UP000292362">
    <property type="component" value="Unassembled WGS sequence"/>
</dbReference>
<dbReference type="Proteomes" id="UP000292282">
    <property type="component" value="Unassembled WGS sequence"/>
</dbReference>
<dbReference type="VEuPathDB" id="MicrosporidiaDB:CWI37_0168p0050"/>
<dbReference type="EMBL" id="PITK01000382">
    <property type="protein sequence ID" value="TBU13605.1"/>
    <property type="molecule type" value="Genomic_DNA"/>
</dbReference>
<sequence length="246" mass="29204">MFINKTFEYFKLLNIPLKKTYYKECIADTIRKKLNEAKQSISDLQLMLERHCLPSFNMRKRKMSEINHKKAEINLLISKIESLFLVIEKQDLPESMRSSIKHHFATKLKRNLLFYRNIQQSFLKKISSLQTFEDLDSESVQGSVQEMVTIKKSSDSQNIKKTIFHLTTLLLEMKMIIQAQSYKIDRIDFLLNQTYLHIDKTNHELVEIPKYTSKLKNSIIYALSMFVFLLIILSILKAYKIRKKRE</sequence>
<dbReference type="STRING" id="1176355.A0A4Q9L931"/>
<dbReference type="InterPro" id="IPR000727">
    <property type="entry name" value="T_SNARE_dom"/>
</dbReference>
<dbReference type="SUPFAM" id="SSF47661">
    <property type="entry name" value="t-snare proteins"/>
    <property type="match status" value="1"/>
</dbReference>
<name>A0A4Q9L931_9MICR</name>
<proteinExistence type="predicted"/>
<dbReference type="PROSITE" id="PS50192">
    <property type="entry name" value="T_SNARE"/>
    <property type="match status" value="1"/>
</dbReference>
<dbReference type="EMBL" id="PITJ01000168">
    <property type="protein sequence ID" value="TBU04218.1"/>
    <property type="molecule type" value="Genomic_DNA"/>
</dbReference>
<comment type="caution">
    <text evidence="3">The sequence shown here is derived from an EMBL/GenBank/DDBJ whole genome shotgun (WGS) entry which is preliminary data.</text>
</comment>
<dbReference type="GO" id="GO:0016192">
    <property type="term" value="P:vesicle-mediated transport"/>
    <property type="evidence" value="ECO:0007669"/>
    <property type="project" value="InterPro"/>
</dbReference>
<dbReference type="InterPro" id="IPR010989">
    <property type="entry name" value="SNARE"/>
</dbReference>
<evidence type="ECO:0000313" key="4">
    <source>
        <dbReference type="EMBL" id="TBU13605.1"/>
    </source>
</evidence>
<accession>A0A4Q9L931</accession>
<dbReference type="AlphaFoldDB" id="A0A4Q9L931"/>
<gene>
    <name evidence="3" type="ORF">CWI37_0168p0050</name>
    <name evidence="4" type="ORF">CWI38_0382p0050</name>
</gene>
<reference evidence="5 6" key="1">
    <citation type="submission" date="2017-12" db="EMBL/GenBank/DDBJ databases">
        <authorList>
            <person name="Pombert J.-F."/>
            <person name="Haag K.L."/>
            <person name="Ebert D."/>
        </authorList>
    </citation>
    <scope>NUCLEOTIDE SEQUENCE [LARGE SCALE GENOMIC DNA]</scope>
    <source>
        <strain evidence="3">FI-OER-3-3</strain>
        <strain evidence="4">IL-G-3</strain>
    </source>
</reference>
<dbReference type="VEuPathDB" id="MicrosporidiaDB:CWI38_0382p0050"/>
<dbReference type="GO" id="GO:0016020">
    <property type="term" value="C:membrane"/>
    <property type="evidence" value="ECO:0007669"/>
    <property type="project" value="InterPro"/>
</dbReference>
<evidence type="ECO:0000256" key="1">
    <source>
        <dbReference type="SAM" id="Phobius"/>
    </source>
</evidence>
<feature type="domain" description="T-SNARE coiled-coil homology" evidence="2">
    <location>
        <begin position="146"/>
        <end position="208"/>
    </location>
</feature>
<organism evidence="3 6">
    <name type="scientific">Hamiltosporidium tvaerminnensis</name>
    <dbReference type="NCBI Taxonomy" id="1176355"/>
    <lineage>
        <taxon>Eukaryota</taxon>
        <taxon>Fungi</taxon>
        <taxon>Fungi incertae sedis</taxon>
        <taxon>Microsporidia</taxon>
        <taxon>Dubosqiidae</taxon>
        <taxon>Hamiltosporidium</taxon>
    </lineage>
</organism>